<gene>
    <name evidence="2" type="ORF">LPB303_08660</name>
</gene>
<dbReference type="AlphaFoldDB" id="A0A176TAU2"/>
<evidence type="ECO:0000256" key="1">
    <source>
        <dbReference type="SAM" id="SignalP"/>
    </source>
</evidence>
<reference evidence="2 3" key="1">
    <citation type="submission" date="2016-02" db="EMBL/GenBank/DDBJ databases">
        <title>Draft genome sequence of Polaribacter atrinae KACC17473.</title>
        <authorList>
            <person name="Shin S.-K."/>
            <person name="Yi H."/>
        </authorList>
    </citation>
    <scope>NUCLEOTIDE SEQUENCE [LARGE SCALE GENOMIC DNA]</scope>
    <source>
        <strain evidence="2 3">KACC 17473</strain>
    </source>
</reference>
<evidence type="ECO:0000313" key="3">
    <source>
        <dbReference type="Proteomes" id="UP000076923"/>
    </source>
</evidence>
<name>A0A176TAU2_9FLAO</name>
<dbReference type="OrthoDB" id="1262626at2"/>
<accession>A0A176TAU2</accession>
<protein>
    <submittedName>
        <fullName evidence="2">Uncharacterized protein</fullName>
    </submittedName>
</protein>
<comment type="caution">
    <text evidence="2">The sequence shown here is derived from an EMBL/GenBank/DDBJ whole genome shotgun (WGS) entry which is preliminary data.</text>
</comment>
<dbReference type="RefSeq" id="WP_068449634.1">
    <property type="nucleotide sequence ID" value="NZ_CP150660.1"/>
</dbReference>
<dbReference type="STRING" id="1333662.LPB303_08660"/>
<proteinExistence type="predicted"/>
<keyword evidence="3" id="KW-1185">Reference proteome</keyword>
<evidence type="ECO:0000313" key="2">
    <source>
        <dbReference type="EMBL" id="OAD45002.1"/>
    </source>
</evidence>
<feature type="chain" id="PRO_5008049737" evidence="1">
    <location>
        <begin position="22"/>
        <end position="175"/>
    </location>
</feature>
<keyword evidence="1" id="KW-0732">Signal</keyword>
<organism evidence="2 3">
    <name type="scientific">Polaribacter atrinae</name>
    <dbReference type="NCBI Taxonomy" id="1333662"/>
    <lineage>
        <taxon>Bacteria</taxon>
        <taxon>Pseudomonadati</taxon>
        <taxon>Bacteroidota</taxon>
        <taxon>Flavobacteriia</taxon>
        <taxon>Flavobacteriales</taxon>
        <taxon>Flavobacteriaceae</taxon>
    </lineage>
</organism>
<sequence>MKTLFISILFITLGVSINAQNQEKKQSEKNQTNLITSEKIVIVLINNETIGNPSILKNIPKENLQTAEFSKDDKLSSEKLFSAELMKQEILKPELKNGGIIKIQTEFKFNIKTQKDLNTFFGLKESNDIFVNGYLLNKKYSIINECIKEIQFIKENKLIKNDNLFLKNKVLNIVI</sequence>
<dbReference type="EMBL" id="LVWE01000032">
    <property type="protein sequence ID" value="OAD45002.1"/>
    <property type="molecule type" value="Genomic_DNA"/>
</dbReference>
<dbReference type="Proteomes" id="UP000076923">
    <property type="component" value="Unassembled WGS sequence"/>
</dbReference>
<feature type="signal peptide" evidence="1">
    <location>
        <begin position="1"/>
        <end position="21"/>
    </location>
</feature>